<organism evidence="2">
    <name type="scientific">Lygus hesperus</name>
    <name type="common">Western plant bug</name>
    <dbReference type="NCBI Taxonomy" id="30085"/>
    <lineage>
        <taxon>Eukaryota</taxon>
        <taxon>Metazoa</taxon>
        <taxon>Ecdysozoa</taxon>
        <taxon>Arthropoda</taxon>
        <taxon>Hexapoda</taxon>
        <taxon>Insecta</taxon>
        <taxon>Pterygota</taxon>
        <taxon>Neoptera</taxon>
        <taxon>Paraneoptera</taxon>
        <taxon>Hemiptera</taxon>
        <taxon>Heteroptera</taxon>
        <taxon>Panheteroptera</taxon>
        <taxon>Cimicomorpha</taxon>
        <taxon>Miridae</taxon>
        <taxon>Mirini</taxon>
        <taxon>Lygus</taxon>
    </lineage>
</organism>
<sequence length="433" mass="49330">MAEAGPGSKPGNKSDSEPDDKNDSITDNLPDSLSESKPAISLAACLTITQTTTLTTSLTARLTTRLTASQISQCGALGEKNPMPRTTVGDRFLTNRDPKYVFVDSNRDLLSEIGYADDKLRLIPVFRQVEWDPTFWSLDEEIVQWFNNDDEAAVQNKIKELQLSISEKEAMLVNVRKNMRLKNKERGAFRPSLDVFPSLVEPPNEDEPSSDLNELAVSICKLVKELKNAKLENLENELKLASMDEKISRIREVAKKSLEDRNKNYNVNAHLMAVETQNSMLHELLTVIVQKIKQTQQDVENLKSTDTKTLVIIIKENSELNFKIINACYPNMESKPGVGQWLWLPHDVKQMGFDDYLKTIKPKDRSLDITIDWKQLKKNVKEVEESCELLKSLKKKVRWRDHKKACGLEGSILYMTEEQIRAISWGPIHEVQF</sequence>
<dbReference type="EMBL" id="GBRD01017274">
    <property type="protein sequence ID" value="JAG48553.1"/>
    <property type="molecule type" value="Transcribed_RNA"/>
</dbReference>
<feature type="compositionally biased region" description="Polar residues" evidence="1">
    <location>
        <begin position="25"/>
        <end position="34"/>
    </location>
</feature>
<feature type="compositionally biased region" description="Basic and acidic residues" evidence="1">
    <location>
        <begin position="12"/>
        <end position="24"/>
    </location>
</feature>
<reference evidence="2" key="1">
    <citation type="submission" date="2014-09" db="EMBL/GenBank/DDBJ databases">
        <authorList>
            <person name="Magalhaes I.L.F."/>
            <person name="Oliveira U."/>
            <person name="Santos F.R."/>
            <person name="Vidigal T.H.D.A."/>
            <person name="Brescovit A.D."/>
            <person name="Santos A.J."/>
        </authorList>
    </citation>
    <scope>NUCLEOTIDE SEQUENCE</scope>
</reference>
<feature type="region of interest" description="Disordered" evidence="1">
    <location>
        <begin position="1"/>
        <end position="34"/>
    </location>
</feature>
<name>A0A0K8S5M1_LYGHE</name>
<protein>
    <submittedName>
        <fullName evidence="2">Uncharacterized protein</fullName>
    </submittedName>
</protein>
<evidence type="ECO:0000256" key="1">
    <source>
        <dbReference type="SAM" id="MobiDB-lite"/>
    </source>
</evidence>
<dbReference type="AlphaFoldDB" id="A0A0K8S5M1"/>
<proteinExistence type="predicted"/>
<evidence type="ECO:0000313" key="2">
    <source>
        <dbReference type="EMBL" id="JAG48553.1"/>
    </source>
</evidence>
<accession>A0A0K8S5M1</accession>